<dbReference type="InterPro" id="IPR007329">
    <property type="entry name" value="FMN-bd"/>
</dbReference>
<dbReference type="EMBL" id="NIOJ01000016">
    <property type="protein sequence ID" value="PNT99792.1"/>
    <property type="molecule type" value="Genomic_DNA"/>
</dbReference>
<evidence type="ECO:0000256" key="2">
    <source>
        <dbReference type="SAM" id="SignalP"/>
    </source>
</evidence>
<feature type="compositionally biased region" description="Polar residues" evidence="1">
    <location>
        <begin position="21"/>
        <end position="49"/>
    </location>
</feature>
<gene>
    <name evidence="4" type="ORF">CDQ84_07795</name>
</gene>
<dbReference type="OrthoDB" id="1730278at2"/>
<evidence type="ECO:0000256" key="1">
    <source>
        <dbReference type="SAM" id="MobiDB-lite"/>
    </source>
</evidence>
<proteinExistence type="predicted"/>
<evidence type="ECO:0000259" key="3">
    <source>
        <dbReference type="SMART" id="SM00900"/>
    </source>
</evidence>
<feature type="region of interest" description="Disordered" evidence="1">
    <location>
        <begin position="21"/>
        <end position="76"/>
    </location>
</feature>
<dbReference type="Proteomes" id="UP000236151">
    <property type="component" value="Unassembled WGS sequence"/>
</dbReference>
<reference evidence="4 5" key="1">
    <citation type="submission" date="2017-06" db="EMBL/GenBank/DDBJ databases">
        <title>Investigating the central metabolism of Clostridium thermosuccinogenes.</title>
        <authorList>
            <person name="Koendjbiharie J.G."/>
            <person name="van Kranenburg R."/>
        </authorList>
    </citation>
    <scope>NUCLEOTIDE SEQUENCE [LARGE SCALE GENOMIC DNA]</scope>
    <source>
        <strain evidence="4 5">DSM 5806</strain>
    </source>
</reference>
<sequence>MVLAAVLILSIVLLYTGCTTGNQDNKQGATQPGTTTQNDKTQTGDTTQPEDTKQDENKPAETYKDGTYEGKGDAWEHGSEDATVEIANGRITSIVLRRLDDKGNEVDYEKWTGQEVDGRVYPNLKEYRVEMANRMIEKQTYDVDTISGATVSTKNWKVAVQRALEKAK</sequence>
<dbReference type="SMART" id="SM00900">
    <property type="entry name" value="FMN_bind"/>
    <property type="match status" value="1"/>
</dbReference>
<feature type="compositionally biased region" description="Basic and acidic residues" evidence="1">
    <location>
        <begin position="50"/>
        <end position="76"/>
    </location>
</feature>
<evidence type="ECO:0000313" key="4">
    <source>
        <dbReference type="EMBL" id="PNT99792.1"/>
    </source>
</evidence>
<feature type="domain" description="FMN-binding" evidence="3">
    <location>
        <begin position="76"/>
        <end position="167"/>
    </location>
</feature>
<keyword evidence="2" id="KW-0732">Signal</keyword>
<feature type="signal peptide" evidence="2">
    <location>
        <begin position="1"/>
        <end position="21"/>
    </location>
</feature>
<accession>A0A2K2FLY8</accession>
<protein>
    <recommendedName>
        <fullName evidence="3">FMN-binding domain-containing protein</fullName>
    </recommendedName>
</protein>
<dbReference type="GO" id="GO:0016020">
    <property type="term" value="C:membrane"/>
    <property type="evidence" value="ECO:0007669"/>
    <property type="project" value="InterPro"/>
</dbReference>
<name>A0A2K2FLY8_9CLOT</name>
<dbReference type="Gene3D" id="3.90.1010.20">
    <property type="match status" value="1"/>
</dbReference>
<evidence type="ECO:0000313" key="5">
    <source>
        <dbReference type="Proteomes" id="UP000236151"/>
    </source>
</evidence>
<dbReference type="AlphaFoldDB" id="A0A2K2FLY8"/>
<feature type="chain" id="PRO_5039627409" description="FMN-binding domain-containing protein" evidence="2">
    <location>
        <begin position="22"/>
        <end position="168"/>
    </location>
</feature>
<dbReference type="GO" id="GO:0010181">
    <property type="term" value="F:FMN binding"/>
    <property type="evidence" value="ECO:0007669"/>
    <property type="project" value="InterPro"/>
</dbReference>
<dbReference type="Pfam" id="PF04205">
    <property type="entry name" value="FMN_bind"/>
    <property type="match status" value="1"/>
</dbReference>
<comment type="caution">
    <text evidence="4">The sequence shown here is derived from an EMBL/GenBank/DDBJ whole genome shotgun (WGS) entry which is preliminary data.</text>
</comment>
<organism evidence="4 5">
    <name type="scientific">Clostridium thermosuccinogenes</name>
    <dbReference type="NCBI Taxonomy" id="84032"/>
    <lineage>
        <taxon>Bacteria</taxon>
        <taxon>Bacillati</taxon>
        <taxon>Bacillota</taxon>
        <taxon>Clostridia</taxon>
        <taxon>Eubacteriales</taxon>
        <taxon>Clostridiaceae</taxon>
        <taxon>Clostridium</taxon>
    </lineage>
</organism>
<dbReference type="KEGG" id="cthd:CDO33_08560"/>
<keyword evidence="5" id="KW-1185">Reference proteome</keyword>